<dbReference type="Proteomes" id="UP000004277">
    <property type="component" value="Unassembled WGS sequence"/>
</dbReference>
<keyword evidence="2" id="KW-1185">Reference proteome</keyword>
<name>A0ACD3SN74_9BURK</name>
<keyword evidence="1" id="KW-0378">Hydrolase</keyword>
<proteinExistence type="predicted"/>
<sequence length="232" mass="25672">MQLVLFDLDHTLIPFDSGSTWFRYLMRRGVLDAGDFEAQNRQFAEDYLAGKLDIAAFQRFCMSVLARYARADLDGWRADFIAEIGAQVPEAGRALVRHHLDTGDLCCIVTATNHYVAGAFAEIFGVPHLVASQARTEQDDPRGRFTGEMDGIASFGAGKVPRVADWLAALGHDWHSFERSVFYSDSANDLPLLSHVSDPVVVSPDTRLRAVATERGWPVFDTLEAVCEHALA</sequence>
<dbReference type="EMBL" id="AKCV02000022">
    <property type="protein sequence ID" value="TMS57651.1"/>
    <property type="molecule type" value="Genomic_DNA"/>
</dbReference>
<evidence type="ECO:0000313" key="1">
    <source>
        <dbReference type="EMBL" id="TMS57651.1"/>
    </source>
</evidence>
<protein>
    <submittedName>
        <fullName evidence="1">HAD-IB family hydrolase</fullName>
    </submittedName>
</protein>
<accession>A0ACD3SN74</accession>
<comment type="caution">
    <text evidence="1">The sequence shown here is derived from an EMBL/GenBank/DDBJ whole genome shotgun (WGS) entry which is preliminary data.</text>
</comment>
<organism evidence="1 2">
    <name type="scientific">Imbroritus primus</name>
    <dbReference type="NCBI Taxonomy" id="3058603"/>
    <lineage>
        <taxon>Bacteria</taxon>
        <taxon>Pseudomonadati</taxon>
        <taxon>Pseudomonadota</taxon>
        <taxon>Betaproteobacteria</taxon>
        <taxon>Burkholderiales</taxon>
        <taxon>Burkholderiaceae</taxon>
        <taxon>Imbroritus</taxon>
    </lineage>
</organism>
<evidence type="ECO:0000313" key="2">
    <source>
        <dbReference type="Proteomes" id="UP000004277"/>
    </source>
</evidence>
<reference evidence="1" key="1">
    <citation type="submission" date="2019-05" db="EMBL/GenBank/DDBJ databases">
        <title>Revised genome assembly of Burkholderiaceae (previously Ralstonia) sp. PBA.</title>
        <authorList>
            <person name="Gan H.M."/>
        </authorList>
    </citation>
    <scope>NUCLEOTIDE SEQUENCE</scope>
    <source>
        <strain evidence="1">PBA</strain>
    </source>
</reference>
<gene>
    <name evidence="1" type="ORF">MW7_012275</name>
</gene>